<comment type="caution">
    <text evidence="1">The sequence shown here is derived from an EMBL/GenBank/DDBJ whole genome shotgun (WGS) entry which is preliminary data.</text>
</comment>
<evidence type="ECO:0000313" key="1">
    <source>
        <dbReference type="EMBL" id="EBS2695489.1"/>
    </source>
</evidence>
<name>A0A5U9KW70_SALNE</name>
<accession>A0A5U9KW70</accession>
<proteinExistence type="predicted"/>
<dbReference type="InterPro" id="IPR025915">
    <property type="entry name" value="Phage_gp49_66"/>
</dbReference>
<gene>
    <name evidence="1" type="ORF">DRY71_22660</name>
</gene>
<protein>
    <submittedName>
        <fullName evidence="1">Uncharacterized protein</fullName>
    </submittedName>
</protein>
<organism evidence="1">
    <name type="scientific">Salmonella newport</name>
    <dbReference type="NCBI Taxonomy" id="108619"/>
    <lineage>
        <taxon>Bacteria</taxon>
        <taxon>Pseudomonadati</taxon>
        <taxon>Pseudomonadota</taxon>
        <taxon>Gammaproteobacteria</taxon>
        <taxon>Enterobacterales</taxon>
        <taxon>Enterobacteriaceae</taxon>
        <taxon>Salmonella</taxon>
    </lineage>
</organism>
<sequence>MAKNCEVVEQMMKEKGCTGKRVTKELIESHIDSVDYQTVEIAGHKFMYCGIKMDNGFVAVGKPATCIDPTNWRDEIGQKISYDNSFEDLWKLEAYRLLSE</sequence>
<dbReference type="EMBL" id="AAGUYM010000036">
    <property type="protein sequence ID" value="EBS2695489.1"/>
    <property type="molecule type" value="Genomic_DNA"/>
</dbReference>
<dbReference type="Proteomes" id="UP000839726">
    <property type="component" value="Unassembled WGS sequence"/>
</dbReference>
<reference evidence="1" key="1">
    <citation type="submission" date="2018-07" db="EMBL/GenBank/DDBJ databases">
        <authorList>
            <person name="Ashton P.M."/>
            <person name="Dallman T."/>
            <person name="Nair S."/>
            <person name="De Pinna E."/>
            <person name="Peters T."/>
            <person name="Grant K."/>
        </authorList>
    </citation>
    <scope>NUCLEOTIDE SEQUENCE [LARGE SCALE GENOMIC DNA]</scope>
    <source>
        <strain evidence="1">436933</strain>
    </source>
</reference>
<dbReference type="Pfam" id="PF13876">
    <property type="entry name" value="Phage_gp49_66"/>
    <property type="match status" value="1"/>
</dbReference>
<dbReference type="AlphaFoldDB" id="A0A5U9KW70"/>